<reference evidence="9 10" key="1">
    <citation type="journal article" date="2019" name="Sci. Rep.">
        <title>Comparative genomics of chytrid fungi reveal insights into the obligate biotrophic and pathogenic lifestyle of Synchytrium endobioticum.</title>
        <authorList>
            <person name="van de Vossenberg B.T.L.H."/>
            <person name="Warris S."/>
            <person name="Nguyen H.D.T."/>
            <person name="van Gent-Pelzer M.P.E."/>
            <person name="Joly D.L."/>
            <person name="van de Geest H.C."/>
            <person name="Bonants P.J.M."/>
            <person name="Smith D.S."/>
            <person name="Levesque C.A."/>
            <person name="van der Lee T.A.J."/>
        </authorList>
    </citation>
    <scope>NUCLEOTIDE SEQUENCE [LARGE SCALE GENOMIC DNA]</scope>
    <source>
        <strain evidence="9 10">CBS 675.73</strain>
    </source>
</reference>
<keyword evidence="2 7" id="KW-0479">Metal-binding</keyword>
<dbReference type="CDD" id="cd00066">
    <property type="entry name" value="G-alpha"/>
    <property type="match status" value="1"/>
</dbReference>
<dbReference type="GO" id="GO:0005834">
    <property type="term" value="C:heterotrimeric G-protein complex"/>
    <property type="evidence" value="ECO:0007669"/>
    <property type="project" value="InterPro"/>
</dbReference>
<feature type="binding site" evidence="7">
    <location>
        <position position="258"/>
    </location>
    <ligand>
        <name>Mg(2+)</name>
        <dbReference type="ChEBI" id="CHEBI:18420"/>
    </ligand>
</feature>
<keyword evidence="4 6" id="KW-0342">GTP-binding</keyword>
<feature type="region of interest" description="Disordered" evidence="8">
    <location>
        <begin position="105"/>
        <end position="150"/>
    </location>
</feature>
<organism evidence="9 10">
    <name type="scientific">Chytriomyces confervae</name>
    <dbReference type="NCBI Taxonomy" id="246404"/>
    <lineage>
        <taxon>Eukaryota</taxon>
        <taxon>Fungi</taxon>
        <taxon>Fungi incertae sedis</taxon>
        <taxon>Chytridiomycota</taxon>
        <taxon>Chytridiomycota incertae sedis</taxon>
        <taxon>Chytridiomycetes</taxon>
        <taxon>Chytridiales</taxon>
        <taxon>Chytriomycetaceae</taxon>
        <taxon>Chytriomyces</taxon>
    </lineage>
</organism>
<feature type="compositionally biased region" description="Basic and acidic residues" evidence="8">
    <location>
        <begin position="136"/>
        <end position="150"/>
    </location>
</feature>
<feature type="binding site" evidence="6">
    <location>
        <position position="401"/>
    </location>
    <ligand>
        <name>GTP</name>
        <dbReference type="ChEBI" id="CHEBI:37565"/>
    </ligand>
</feature>
<dbReference type="FunFam" id="3.40.50.300:FF:000051">
    <property type="entry name" value="Guanine nucleotide-binding protein subunit alpha"/>
    <property type="match status" value="1"/>
</dbReference>
<keyword evidence="3 6" id="KW-0547">Nucleotide-binding</keyword>
<dbReference type="GO" id="GO:0046872">
    <property type="term" value="F:metal ion binding"/>
    <property type="evidence" value="ECO:0007669"/>
    <property type="project" value="UniProtKB-KW"/>
</dbReference>
<dbReference type="OrthoDB" id="5817230at2759"/>
<dbReference type="PROSITE" id="PS51882">
    <property type="entry name" value="G_ALPHA"/>
    <property type="match status" value="1"/>
</dbReference>
<dbReference type="AlphaFoldDB" id="A0A507FT98"/>
<evidence type="ECO:0000256" key="3">
    <source>
        <dbReference type="ARBA" id="ARBA00022741"/>
    </source>
</evidence>
<dbReference type="InterPro" id="IPR011025">
    <property type="entry name" value="GproteinA_insert"/>
</dbReference>
<comment type="similarity">
    <text evidence="1">Belongs to the G-alpha family. G(q) subfamily.</text>
</comment>
<dbReference type="GO" id="GO:0007188">
    <property type="term" value="P:adenylate cyclase-modulating G protein-coupled receptor signaling pathway"/>
    <property type="evidence" value="ECO:0007669"/>
    <property type="project" value="TreeGrafter"/>
</dbReference>
<dbReference type="EMBL" id="QEAP01000005">
    <property type="protein sequence ID" value="TPX78366.1"/>
    <property type="molecule type" value="Genomic_DNA"/>
</dbReference>
<dbReference type="InterPro" id="IPR002975">
    <property type="entry name" value="Fungi_Gprotein_alpha"/>
</dbReference>
<proteinExistence type="inferred from homology"/>
<dbReference type="SUPFAM" id="SSF47895">
    <property type="entry name" value="Transducin (alpha subunit), insertion domain"/>
    <property type="match status" value="1"/>
</dbReference>
<comment type="caution">
    <text evidence="9">The sequence shown here is derived from an EMBL/GenBank/DDBJ whole genome shotgun (WGS) entry which is preliminary data.</text>
</comment>
<evidence type="ECO:0000256" key="5">
    <source>
        <dbReference type="ARBA" id="ARBA00023224"/>
    </source>
</evidence>
<dbReference type="PANTHER" id="PTHR10218">
    <property type="entry name" value="GTP-BINDING PROTEIN ALPHA SUBUNIT"/>
    <property type="match status" value="1"/>
</dbReference>
<dbReference type="PANTHER" id="PTHR10218:SF360">
    <property type="entry name" value="GUANINE NUCLEOTIDE-BINDING PROTEIN SUBUNIT ALPHA HOMOLOG"/>
    <property type="match status" value="1"/>
</dbReference>
<dbReference type="PRINTS" id="PR01241">
    <property type="entry name" value="GPROTEINAFNG"/>
</dbReference>
<evidence type="ECO:0000256" key="8">
    <source>
        <dbReference type="SAM" id="MobiDB-lite"/>
    </source>
</evidence>
<dbReference type="InterPro" id="IPR027417">
    <property type="entry name" value="P-loop_NTPase"/>
</dbReference>
<evidence type="ECO:0000313" key="10">
    <source>
        <dbReference type="Proteomes" id="UP000320333"/>
    </source>
</evidence>
<evidence type="ECO:0000256" key="2">
    <source>
        <dbReference type="ARBA" id="ARBA00022723"/>
    </source>
</evidence>
<protein>
    <submittedName>
        <fullName evidence="9">Uncharacterized protein</fullName>
    </submittedName>
</protein>
<feature type="binding site" evidence="6">
    <location>
        <begin position="346"/>
        <end position="349"/>
    </location>
    <ligand>
        <name>GTP</name>
        <dbReference type="ChEBI" id="CHEBI:37565"/>
    </ligand>
</feature>
<dbReference type="Pfam" id="PF00503">
    <property type="entry name" value="G-alpha"/>
    <property type="match status" value="1"/>
</dbReference>
<feature type="binding site" evidence="6">
    <location>
        <begin position="43"/>
        <end position="48"/>
    </location>
    <ligand>
        <name>GTP</name>
        <dbReference type="ChEBI" id="CHEBI:37565"/>
    </ligand>
</feature>
<evidence type="ECO:0000256" key="4">
    <source>
        <dbReference type="ARBA" id="ARBA00023134"/>
    </source>
</evidence>
<evidence type="ECO:0000256" key="7">
    <source>
        <dbReference type="PIRSR" id="PIRSR601019-2"/>
    </source>
</evidence>
<feature type="binding site" evidence="7">
    <location>
        <position position="47"/>
    </location>
    <ligand>
        <name>Mg(2+)</name>
        <dbReference type="ChEBI" id="CHEBI:18420"/>
    </ligand>
</feature>
<dbReference type="PRINTS" id="PR00318">
    <property type="entry name" value="GPROTEINA"/>
</dbReference>
<keyword evidence="10" id="KW-1185">Reference proteome</keyword>
<dbReference type="SUPFAM" id="SSF52540">
    <property type="entry name" value="P-loop containing nucleoside triphosphate hydrolases"/>
    <property type="match status" value="1"/>
</dbReference>
<feature type="binding site" evidence="6">
    <location>
        <begin position="252"/>
        <end position="258"/>
    </location>
    <ligand>
        <name>GTP</name>
        <dbReference type="ChEBI" id="CHEBI:37565"/>
    </ligand>
</feature>
<name>A0A507FT98_9FUNG</name>
<keyword evidence="5" id="KW-0807">Transducer</keyword>
<dbReference type="GO" id="GO:0005737">
    <property type="term" value="C:cytoplasm"/>
    <property type="evidence" value="ECO:0007669"/>
    <property type="project" value="TreeGrafter"/>
</dbReference>
<dbReference type="GO" id="GO:0001664">
    <property type="term" value="F:G protein-coupled receptor binding"/>
    <property type="evidence" value="ECO:0007669"/>
    <property type="project" value="InterPro"/>
</dbReference>
<evidence type="ECO:0000256" key="1">
    <source>
        <dbReference type="ARBA" id="ARBA00007976"/>
    </source>
</evidence>
<gene>
    <name evidence="9" type="ORF">CcCBS67573_g00385</name>
</gene>
<dbReference type="Proteomes" id="UP000320333">
    <property type="component" value="Unassembled WGS sequence"/>
</dbReference>
<evidence type="ECO:0000256" key="6">
    <source>
        <dbReference type="PIRSR" id="PIRSR601019-1"/>
    </source>
</evidence>
<accession>A0A507FT98</accession>
<dbReference type="SMART" id="SM00275">
    <property type="entry name" value="G_alpha"/>
    <property type="match status" value="1"/>
</dbReference>
<dbReference type="GO" id="GO:0031683">
    <property type="term" value="F:G-protein beta/gamma-subunit complex binding"/>
    <property type="evidence" value="ECO:0007669"/>
    <property type="project" value="InterPro"/>
</dbReference>
<dbReference type="InterPro" id="IPR001019">
    <property type="entry name" value="Gprotein_alpha_su"/>
</dbReference>
<dbReference type="Gene3D" id="3.40.50.300">
    <property type="entry name" value="P-loop containing nucleotide triphosphate hydrolases"/>
    <property type="match status" value="2"/>
</dbReference>
<dbReference type="GO" id="GO:0003924">
    <property type="term" value="F:GTPase activity"/>
    <property type="evidence" value="ECO:0007669"/>
    <property type="project" value="InterPro"/>
</dbReference>
<sequence>MGNCASAESVAAAAASKDIDKQLKMEQKATEQTIKLLLLGAGETGKSTVLKQIKLIHGTGYVDEDRVAYRVTILTNVITCAKTLLNAMEILKIPYSFDPSTVDVSQFQSPGDASGGDATVDSKSDAGSEGEAGDDDAPKKEVVEGQLQKTEDPIARASQQAYQNILNSGEPQKGPVSEAAAVVLASPMGFGVGEPIPKNIVDAIDIVWKDPGVQYCYRRANEYQLIDCCAVFLNDLARICDPSFLPLDQDILNSRVMTTTIIETRFKIEGIIFRVFDVGGQRSERKKWAPYFDDINAIIYLVAINSYDQICFEDDSTNRMVESMNLFASICNHPMFKKTAMIIFMNKIDLFRAKLETTLISDYFPTYEGPNDYDNGSEYFATRFLSLNKYEKKIYVHFTWATDTKQIKTVLAIVNQIILRSNLVEAGL</sequence>
<dbReference type="STRING" id="246404.A0A507FT98"/>
<feature type="binding site" evidence="6">
    <location>
        <begin position="277"/>
        <end position="281"/>
    </location>
    <ligand>
        <name>GTP</name>
        <dbReference type="ChEBI" id="CHEBI:37565"/>
    </ligand>
</feature>
<dbReference type="GO" id="GO:0005525">
    <property type="term" value="F:GTP binding"/>
    <property type="evidence" value="ECO:0007669"/>
    <property type="project" value="UniProtKB-KW"/>
</dbReference>
<evidence type="ECO:0000313" key="9">
    <source>
        <dbReference type="EMBL" id="TPX78366.1"/>
    </source>
</evidence>
<keyword evidence="7" id="KW-0460">Magnesium</keyword>